<evidence type="ECO:0000256" key="1">
    <source>
        <dbReference type="ARBA" id="ARBA00004613"/>
    </source>
</evidence>
<evidence type="ECO:0008006" key="8">
    <source>
        <dbReference type="Google" id="ProtNLM"/>
    </source>
</evidence>
<evidence type="ECO:0000256" key="3">
    <source>
        <dbReference type="ARBA" id="ARBA00023157"/>
    </source>
</evidence>
<dbReference type="AlphaFoldDB" id="A0A9Q1AX85"/>
<organism evidence="6 7">
    <name type="scientific">Phrynocephalus forsythii</name>
    <dbReference type="NCBI Taxonomy" id="171643"/>
    <lineage>
        <taxon>Eukaryota</taxon>
        <taxon>Metazoa</taxon>
        <taxon>Chordata</taxon>
        <taxon>Craniata</taxon>
        <taxon>Vertebrata</taxon>
        <taxon>Euteleostomi</taxon>
        <taxon>Lepidosauria</taxon>
        <taxon>Squamata</taxon>
        <taxon>Bifurcata</taxon>
        <taxon>Unidentata</taxon>
        <taxon>Episquamata</taxon>
        <taxon>Toxicofera</taxon>
        <taxon>Iguania</taxon>
        <taxon>Acrodonta</taxon>
        <taxon>Agamidae</taxon>
        <taxon>Agaminae</taxon>
        <taxon>Phrynocephalus</taxon>
    </lineage>
</organism>
<protein>
    <recommendedName>
        <fullName evidence="8">UPAR/Ly6 domain-containing protein</fullName>
    </recommendedName>
</protein>
<comment type="caution">
    <text evidence="6">The sequence shown here is derived from an EMBL/GenBank/DDBJ whole genome shotgun (WGS) entry which is preliminary data.</text>
</comment>
<proteinExistence type="predicted"/>
<gene>
    <name evidence="6" type="ORF">JRQ81_003473</name>
</gene>
<keyword evidence="7" id="KW-1185">Reference proteome</keyword>
<keyword evidence="4" id="KW-1133">Transmembrane helix</keyword>
<sequence length="90" mass="9521">MKGAALLICGTILLLSALPGAFEVVIHEMSCGDPSMCNLHGTRSMLGTNFTYYTSCCSTDLCNKSAGTVPRPFWGLLVVSTLSIVLGILH</sequence>
<comment type="subcellular location">
    <subcellularLocation>
        <location evidence="1">Secreted</location>
    </subcellularLocation>
</comment>
<keyword evidence="3" id="KW-1015">Disulfide bond</keyword>
<keyword evidence="2" id="KW-0964">Secreted</keyword>
<dbReference type="GO" id="GO:0005576">
    <property type="term" value="C:extracellular region"/>
    <property type="evidence" value="ECO:0007669"/>
    <property type="project" value="UniProtKB-SubCell"/>
</dbReference>
<name>A0A9Q1AX85_9SAUR</name>
<evidence type="ECO:0000256" key="4">
    <source>
        <dbReference type="SAM" id="Phobius"/>
    </source>
</evidence>
<evidence type="ECO:0000256" key="5">
    <source>
        <dbReference type="SAM" id="SignalP"/>
    </source>
</evidence>
<keyword evidence="4" id="KW-0472">Membrane</keyword>
<dbReference type="CDD" id="cd00117">
    <property type="entry name" value="TFP"/>
    <property type="match status" value="1"/>
</dbReference>
<feature type="chain" id="PRO_5040175753" description="UPAR/Ly6 domain-containing protein" evidence="5">
    <location>
        <begin position="24"/>
        <end position="90"/>
    </location>
</feature>
<feature type="signal peptide" evidence="5">
    <location>
        <begin position="1"/>
        <end position="23"/>
    </location>
</feature>
<evidence type="ECO:0000256" key="2">
    <source>
        <dbReference type="ARBA" id="ARBA00022525"/>
    </source>
</evidence>
<evidence type="ECO:0000313" key="6">
    <source>
        <dbReference type="EMBL" id="KAJ7317311.1"/>
    </source>
</evidence>
<keyword evidence="4" id="KW-0812">Transmembrane</keyword>
<feature type="transmembrane region" description="Helical" evidence="4">
    <location>
        <begin position="73"/>
        <end position="89"/>
    </location>
</feature>
<reference evidence="6" key="1">
    <citation type="journal article" date="2023" name="DNA Res.">
        <title>Chromosome-level genome assembly of Phrynocephalus forsythii using third-generation DNA sequencing and Hi-C analysis.</title>
        <authorList>
            <person name="Qi Y."/>
            <person name="Zhao W."/>
            <person name="Zhao Y."/>
            <person name="Niu C."/>
            <person name="Cao S."/>
            <person name="Zhang Y."/>
        </authorList>
    </citation>
    <scope>NUCLEOTIDE SEQUENCE</scope>
    <source>
        <tissue evidence="6">Muscle</tissue>
    </source>
</reference>
<dbReference type="SUPFAM" id="SSF57302">
    <property type="entry name" value="Snake toxin-like"/>
    <property type="match status" value="1"/>
</dbReference>
<dbReference type="Proteomes" id="UP001142489">
    <property type="component" value="Unassembled WGS sequence"/>
</dbReference>
<dbReference type="InterPro" id="IPR045860">
    <property type="entry name" value="Snake_toxin-like_sf"/>
</dbReference>
<dbReference type="Gene3D" id="2.10.60.10">
    <property type="entry name" value="CD59"/>
    <property type="match status" value="1"/>
</dbReference>
<evidence type="ECO:0000313" key="7">
    <source>
        <dbReference type="Proteomes" id="UP001142489"/>
    </source>
</evidence>
<keyword evidence="5" id="KW-0732">Signal</keyword>
<accession>A0A9Q1AX85</accession>
<dbReference type="OrthoDB" id="9427229at2759"/>
<dbReference type="EMBL" id="JAPFRF010000011">
    <property type="protein sequence ID" value="KAJ7317311.1"/>
    <property type="molecule type" value="Genomic_DNA"/>
</dbReference>